<proteinExistence type="predicted"/>
<reference evidence="1" key="1">
    <citation type="submission" date="2016-10" db="EMBL/GenBank/DDBJ databases">
        <title>Sequence of Gallionella enrichment culture.</title>
        <authorList>
            <person name="Poehlein A."/>
            <person name="Muehling M."/>
            <person name="Daniel R."/>
        </authorList>
    </citation>
    <scope>NUCLEOTIDE SEQUENCE</scope>
</reference>
<protein>
    <submittedName>
        <fullName evidence="1">Macrocin O-methyltransferase</fullName>
        <ecNumber evidence="1">2.1.1.101</ecNumber>
    </submittedName>
</protein>
<dbReference type="InterPro" id="IPR008884">
    <property type="entry name" value="TylF_MeTrfase"/>
</dbReference>
<dbReference type="GO" id="GO:0030769">
    <property type="term" value="F:macrocin O-methyltransferase activity"/>
    <property type="evidence" value="ECO:0007669"/>
    <property type="project" value="UniProtKB-EC"/>
</dbReference>
<dbReference type="PANTHER" id="PTHR40036">
    <property type="entry name" value="MACROCIN O-METHYLTRANSFERASE"/>
    <property type="match status" value="1"/>
</dbReference>
<gene>
    <name evidence="1" type="primary">tylF</name>
    <name evidence="1" type="ORF">GALL_368530</name>
</gene>
<name>A0A1J5QN65_9ZZZZ</name>
<dbReference type="Pfam" id="PF05711">
    <property type="entry name" value="TylF"/>
    <property type="match status" value="1"/>
</dbReference>
<dbReference type="EMBL" id="MLJW01000931">
    <property type="protein sequence ID" value="OIQ81388.1"/>
    <property type="molecule type" value="Genomic_DNA"/>
</dbReference>
<dbReference type="GO" id="GO:0032259">
    <property type="term" value="P:methylation"/>
    <property type="evidence" value="ECO:0007669"/>
    <property type="project" value="UniProtKB-KW"/>
</dbReference>
<comment type="caution">
    <text evidence="1">The sequence shown here is derived from an EMBL/GenBank/DDBJ whole genome shotgun (WGS) entry which is preliminary data.</text>
</comment>
<dbReference type="EC" id="2.1.1.101" evidence="1"/>
<sequence length="246" mass="27672">MRTLNECERRYLDLFKRVANNYVYLGAVDTERAFYADSFPRYNDFRWHLPPDCIPHSVLTRDMFDLLERLILLLEAEGIPGAFMEAGVWRGGAVAFMAAMNEVLGLGREVIAADSFQGIPQSEHLRGDPVDLWEDRWAAGLAEVRSNIARYGIDTARIRFVEGFFKDSLPTLQVNAIALLRLDADSYESTMHILENVYAKVSPGGVILVDDCHLPGCVAALIEFRKARGILAPMRKAGNNVYWVTS</sequence>
<dbReference type="PANTHER" id="PTHR40036:SF1">
    <property type="entry name" value="MACROCIN O-METHYLTRANSFERASE"/>
    <property type="match status" value="1"/>
</dbReference>
<dbReference type="SUPFAM" id="SSF53335">
    <property type="entry name" value="S-adenosyl-L-methionine-dependent methyltransferases"/>
    <property type="match status" value="1"/>
</dbReference>
<keyword evidence="1" id="KW-0489">Methyltransferase</keyword>
<keyword evidence="1" id="KW-0808">Transferase</keyword>
<organism evidence="1">
    <name type="scientific">mine drainage metagenome</name>
    <dbReference type="NCBI Taxonomy" id="410659"/>
    <lineage>
        <taxon>unclassified sequences</taxon>
        <taxon>metagenomes</taxon>
        <taxon>ecological metagenomes</taxon>
    </lineage>
</organism>
<dbReference type="AlphaFoldDB" id="A0A1J5QN65"/>
<accession>A0A1J5QN65</accession>
<dbReference type="Gene3D" id="3.40.50.150">
    <property type="entry name" value="Vaccinia Virus protein VP39"/>
    <property type="match status" value="1"/>
</dbReference>
<evidence type="ECO:0000313" key="1">
    <source>
        <dbReference type="EMBL" id="OIQ81388.1"/>
    </source>
</evidence>
<dbReference type="InterPro" id="IPR029063">
    <property type="entry name" value="SAM-dependent_MTases_sf"/>
</dbReference>